<keyword evidence="1" id="KW-0472">Membrane</keyword>
<gene>
    <name evidence="2" type="ORF">AC1_2521</name>
</gene>
<organism evidence="2 3">
    <name type="scientific">Clostridium perfringens B str. ATCC 3626</name>
    <dbReference type="NCBI Taxonomy" id="451754"/>
    <lineage>
        <taxon>Bacteria</taxon>
        <taxon>Bacillati</taxon>
        <taxon>Bacillota</taxon>
        <taxon>Clostridia</taxon>
        <taxon>Eubacteriales</taxon>
        <taxon>Clostridiaceae</taxon>
        <taxon>Clostridium</taxon>
    </lineage>
</organism>
<feature type="transmembrane region" description="Helical" evidence="1">
    <location>
        <begin position="215"/>
        <end position="233"/>
    </location>
</feature>
<accession>A0AAV3BXA9</accession>
<dbReference type="EMBL" id="ABDV01000001">
    <property type="protein sequence ID" value="EDT25347.1"/>
    <property type="molecule type" value="Genomic_DNA"/>
</dbReference>
<dbReference type="AlphaFoldDB" id="A0AAV3BXA9"/>
<dbReference type="Proteomes" id="UP000004342">
    <property type="component" value="Unassembled WGS sequence"/>
</dbReference>
<evidence type="ECO:0000256" key="1">
    <source>
        <dbReference type="SAM" id="Phobius"/>
    </source>
</evidence>
<dbReference type="RefSeq" id="WP_003455085.1">
    <property type="nucleotide sequence ID" value="NZ_ABDV01000001.1"/>
</dbReference>
<protein>
    <submittedName>
        <fullName evidence="2">Membrane protein</fullName>
    </submittedName>
</protein>
<comment type="caution">
    <text evidence="2">The sequence shown here is derived from an EMBL/GenBank/DDBJ whole genome shotgun (WGS) entry which is preliminary data.</text>
</comment>
<keyword evidence="1" id="KW-0812">Transmembrane</keyword>
<feature type="transmembrane region" description="Helical" evidence="1">
    <location>
        <begin position="76"/>
        <end position="97"/>
    </location>
</feature>
<proteinExistence type="predicted"/>
<feature type="transmembrane region" description="Helical" evidence="1">
    <location>
        <begin position="191"/>
        <end position="208"/>
    </location>
</feature>
<keyword evidence="1" id="KW-1133">Transmembrane helix</keyword>
<feature type="transmembrane region" description="Helical" evidence="1">
    <location>
        <begin position="21"/>
        <end position="41"/>
    </location>
</feature>
<feature type="transmembrane region" description="Helical" evidence="1">
    <location>
        <begin position="245"/>
        <end position="267"/>
    </location>
</feature>
<evidence type="ECO:0000313" key="2">
    <source>
        <dbReference type="EMBL" id="EDT25347.1"/>
    </source>
</evidence>
<feature type="transmembrane region" description="Helical" evidence="1">
    <location>
        <begin position="133"/>
        <end position="153"/>
    </location>
</feature>
<evidence type="ECO:0000313" key="3">
    <source>
        <dbReference type="Proteomes" id="UP000004342"/>
    </source>
</evidence>
<name>A0AAV3BXA9_CLOPF</name>
<reference evidence="2 3" key="1">
    <citation type="submission" date="2007-07" db="EMBL/GenBank/DDBJ databases">
        <title>Annotation of Clostridium perfringens B str. ATCC 3626.</title>
        <authorList>
            <person name="Paulsen I."/>
            <person name="Sebastian Y."/>
        </authorList>
    </citation>
    <scope>NUCLEOTIDE SEQUENCE [LARGE SCALE GENOMIC DNA]</scope>
    <source>
        <strain evidence="3">B str. ATCC 3626</strain>
    </source>
</reference>
<sequence length="276" mass="31865">MSKGNFKKLSYLLNLQILRDLKITIGSAVGIMLLNIAYFSYSLSDELKIYLEKTENIGAIQMFSPMEPFSSFVSRINGRILTLLILGCFCLYCWYLWLGEFKGENKSAYTLLTLPLPKKFIIIYKFLSACFYYFSLVFFQIVALLINYIIFNIMVPTDAIVKESLITILSSSISNFYGLIPVSFVNLITNGLFFIAMIILTFLFAILERSFGVKGGILGVILGCSFLFLVLIFPGKMDFYMFERFIWFVFISILYNLFGLFYSKYLLEKKFMCKED</sequence>